<gene>
    <name evidence="1" type="ORF">BDN72DRAFT_903673</name>
</gene>
<evidence type="ECO:0000313" key="2">
    <source>
        <dbReference type="Proteomes" id="UP000308600"/>
    </source>
</evidence>
<proteinExistence type="predicted"/>
<name>A0ACD3A868_9AGAR</name>
<dbReference type="Proteomes" id="UP000308600">
    <property type="component" value="Unassembled WGS sequence"/>
</dbReference>
<protein>
    <submittedName>
        <fullName evidence="1">Uncharacterized protein</fullName>
    </submittedName>
</protein>
<reference evidence="1 2" key="1">
    <citation type="journal article" date="2019" name="Nat. Ecol. Evol.">
        <title>Megaphylogeny resolves global patterns of mushroom evolution.</title>
        <authorList>
            <person name="Varga T."/>
            <person name="Krizsan K."/>
            <person name="Foldi C."/>
            <person name="Dima B."/>
            <person name="Sanchez-Garcia M."/>
            <person name="Sanchez-Ramirez S."/>
            <person name="Szollosi G.J."/>
            <person name="Szarkandi J.G."/>
            <person name="Papp V."/>
            <person name="Albert L."/>
            <person name="Andreopoulos W."/>
            <person name="Angelini C."/>
            <person name="Antonin V."/>
            <person name="Barry K.W."/>
            <person name="Bougher N.L."/>
            <person name="Buchanan P."/>
            <person name="Buyck B."/>
            <person name="Bense V."/>
            <person name="Catcheside P."/>
            <person name="Chovatia M."/>
            <person name="Cooper J."/>
            <person name="Damon W."/>
            <person name="Desjardin D."/>
            <person name="Finy P."/>
            <person name="Geml J."/>
            <person name="Haridas S."/>
            <person name="Hughes K."/>
            <person name="Justo A."/>
            <person name="Karasinski D."/>
            <person name="Kautmanova I."/>
            <person name="Kiss B."/>
            <person name="Kocsube S."/>
            <person name="Kotiranta H."/>
            <person name="LaButti K.M."/>
            <person name="Lechner B.E."/>
            <person name="Liimatainen K."/>
            <person name="Lipzen A."/>
            <person name="Lukacs Z."/>
            <person name="Mihaltcheva S."/>
            <person name="Morgado L.N."/>
            <person name="Niskanen T."/>
            <person name="Noordeloos M.E."/>
            <person name="Ohm R.A."/>
            <person name="Ortiz-Santana B."/>
            <person name="Ovrebo C."/>
            <person name="Racz N."/>
            <person name="Riley R."/>
            <person name="Savchenko A."/>
            <person name="Shiryaev A."/>
            <person name="Soop K."/>
            <person name="Spirin V."/>
            <person name="Szebenyi C."/>
            <person name="Tomsovsky M."/>
            <person name="Tulloss R.E."/>
            <person name="Uehling J."/>
            <person name="Grigoriev I.V."/>
            <person name="Vagvolgyi C."/>
            <person name="Papp T."/>
            <person name="Martin F.M."/>
            <person name="Miettinen O."/>
            <person name="Hibbett D.S."/>
            <person name="Nagy L.G."/>
        </authorList>
    </citation>
    <scope>NUCLEOTIDE SEQUENCE [LARGE SCALE GENOMIC DNA]</scope>
    <source>
        <strain evidence="1 2">NL-1719</strain>
    </source>
</reference>
<organism evidence="1 2">
    <name type="scientific">Pluteus cervinus</name>
    <dbReference type="NCBI Taxonomy" id="181527"/>
    <lineage>
        <taxon>Eukaryota</taxon>
        <taxon>Fungi</taxon>
        <taxon>Dikarya</taxon>
        <taxon>Basidiomycota</taxon>
        <taxon>Agaricomycotina</taxon>
        <taxon>Agaricomycetes</taxon>
        <taxon>Agaricomycetidae</taxon>
        <taxon>Agaricales</taxon>
        <taxon>Pluteineae</taxon>
        <taxon>Pluteaceae</taxon>
        <taxon>Pluteus</taxon>
    </lineage>
</organism>
<dbReference type="EMBL" id="ML208619">
    <property type="protein sequence ID" value="TFK61915.1"/>
    <property type="molecule type" value="Genomic_DNA"/>
</dbReference>
<sequence>MPPTRSPTSFAPASKQTTLPYSHITPSTQLPPEYADALKEPGPAFTWLPGAIPGAPPKTSRPPAALKSVPADIPKYKFSKAESAWLETFMFAFMEYFNTPDSEGHFPRKDVSKWHWVLTNVAPAFSTVFFKEGGPPNQSMFEQCLYKKFVNKSTYAATGGLISRPSRPKRAKEPRHITATHLFQAENSDRFNEEMGEKVCAAGGTTRNNLPVRNEIVHNAFQLLSSDEQQSYKDKAAVSNAKLDRPPTETEILENHKFLEADVQEFFDDTLGWDGHRKHGDGAWLVFGVFNDGPHVEDRRVICQASVTGGVKRAFALTPELRKQTVKLMHQYVDLHHPLPSSAAGALDKSSVAVGALDDLSAAAGALDDLSAAAGALDDPSAAAVDANPTPPEGPSVTPSPATDAAPPSPTIGIAPAPIHFDDTAHIDDEDWVDVGPMFGQVPVSSGAASSLVQEPSTQALDTRDDPMEGILPEHEHVEAGTSNSIDATPSAPSVTKRKSRALPKKLRVNGVREHLGATRIDGYRGPPMGLRSRLPTHMGWETGNGHCPSPYTPLCGGYSLDLRYHYTRQCRIYPPAHHRSQSLQPYLIINLSRSSSQPPRPSSRTYKMKATLILFVLVVVVTMWAKHAANDIEDRLWEGAIDFTRGWVGRLDMSGVRNRFRRCLVDLLWTAAITALAYAAFVSRGIKDKDRVHKKGICKDGMEDRIKTPHSASQNGLLVDHSSPLFSFLLGAPGLKN</sequence>
<keyword evidence="2" id="KW-1185">Reference proteome</keyword>
<accession>A0ACD3A868</accession>
<evidence type="ECO:0000313" key="1">
    <source>
        <dbReference type="EMBL" id="TFK61915.1"/>
    </source>
</evidence>